<name>N1WPX5_9LEPT</name>
<protein>
    <submittedName>
        <fullName evidence="3">Acyltransferase</fullName>
    </submittedName>
</protein>
<accession>N1WPX5</accession>
<feature type="transmembrane region" description="Helical" evidence="1">
    <location>
        <begin position="398"/>
        <end position="421"/>
    </location>
</feature>
<feature type="transmembrane region" description="Helical" evidence="1">
    <location>
        <begin position="371"/>
        <end position="392"/>
    </location>
</feature>
<comment type="caution">
    <text evidence="3">The sequence shown here is derived from an EMBL/GenBank/DDBJ whole genome shotgun (WGS) entry which is preliminary data.</text>
</comment>
<feature type="domain" description="Acyltransferase 3" evidence="2">
    <location>
        <begin position="49"/>
        <end position="422"/>
    </location>
</feature>
<dbReference type="Proteomes" id="UP000012313">
    <property type="component" value="Unassembled WGS sequence"/>
</dbReference>
<reference evidence="3" key="1">
    <citation type="submission" date="2013-03" db="EMBL/GenBank/DDBJ databases">
        <authorList>
            <person name="Harkins D.M."/>
            <person name="Durkin A.S."/>
            <person name="Brinkac L.M."/>
            <person name="Haft D.H."/>
            <person name="Selengut J.D."/>
            <person name="Sanka R."/>
            <person name="DePew J."/>
            <person name="Purushe J."/>
            <person name="Hartskeerl R.A."/>
            <person name="Ahmed A."/>
            <person name="van der Linden H."/>
            <person name="Goris M.G.A."/>
            <person name="Vinetz J.M."/>
            <person name="Sutton G.G."/>
            <person name="Nierman W.C."/>
            <person name="Fouts D.E."/>
        </authorList>
    </citation>
    <scope>NUCLEOTIDE SEQUENCE [LARGE SCALE GENOMIC DNA]</scope>
    <source>
        <strain evidence="3">ICFT</strain>
    </source>
</reference>
<keyword evidence="4" id="KW-1185">Reference proteome</keyword>
<gene>
    <name evidence="3" type="ORF">LEP1GSC060_2717</name>
</gene>
<feature type="transmembrane region" description="Helical" evidence="1">
    <location>
        <begin position="86"/>
        <end position="108"/>
    </location>
</feature>
<feature type="transmembrane region" description="Helical" evidence="1">
    <location>
        <begin position="128"/>
        <end position="145"/>
    </location>
</feature>
<feature type="transmembrane region" description="Helical" evidence="1">
    <location>
        <begin position="298"/>
        <end position="317"/>
    </location>
</feature>
<dbReference type="Pfam" id="PF01757">
    <property type="entry name" value="Acyl_transf_3"/>
    <property type="match status" value="1"/>
</dbReference>
<evidence type="ECO:0000313" key="3">
    <source>
        <dbReference type="EMBL" id="EMY77868.1"/>
    </source>
</evidence>
<evidence type="ECO:0000259" key="2">
    <source>
        <dbReference type="Pfam" id="PF01757"/>
    </source>
</evidence>
<dbReference type="AlphaFoldDB" id="N1WPX5"/>
<keyword evidence="3" id="KW-0012">Acyltransferase</keyword>
<dbReference type="PANTHER" id="PTHR23028">
    <property type="entry name" value="ACETYLTRANSFERASE"/>
    <property type="match status" value="1"/>
</dbReference>
<keyword evidence="3" id="KW-0808">Transferase</keyword>
<dbReference type="GO" id="GO:0016747">
    <property type="term" value="F:acyltransferase activity, transferring groups other than amino-acyl groups"/>
    <property type="evidence" value="ECO:0007669"/>
    <property type="project" value="InterPro"/>
</dbReference>
<dbReference type="GO" id="GO:0016020">
    <property type="term" value="C:membrane"/>
    <property type="evidence" value="ECO:0007669"/>
    <property type="project" value="TreeGrafter"/>
</dbReference>
<organism evidence="3 4">
    <name type="scientific">Leptospira weilii serovar Ranarum str. ICFT</name>
    <dbReference type="NCBI Taxonomy" id="1218598"/>
    <lineage>
        <taxon>Bacteria</taxon>
        <taxon>Pseudomonadati</taxon>
        <taxon>Spirochaetota</taxon>
        <taxon>Spirochaetia</taxon>
        <taxon>Leptospirales</taxon>
        <taxon>Leptospiraceae</taxon>
        <taxon>Leptospira</taxon>
    </lineage>
</organism>
<keyword evidence="1" id="KW-1133">Transmembrane helix</keyword>
<proteinExistence type="predicted"/>
<dbReference type="InterPro" id="IPR050879">
    <property type="entry name" value="Acyltransferase_3"/>
</dbReference>
<feature type="transmembrane region" description="Helical" evidence="1">
    <location>
        <begin position="46"/>
        <end position="66"/>
    </location>
</feature>
<feature type="transmembrane region" description="Helical" evidence="1">
    <location>
        <begin position="337"/>
        <end position="359"/>
    </location>
</feature>
<feature type="transmembrane region" description="Helical" evidence="1">
    <location>
        <begin position="202"/>
        <end position="223"/>
    </location>
</feature>
<evidence type="ECO:0000313" key="4">
    <source>
        <dbReference type="Proteomes" id="UP000012313"/>
    </source>
</evidence>
<dbReference type="STRING" id="1218598.LEP1GSC060_2717"/>
<feature type="transmembrane region" description="Helical" evidence="1">
    <location>
        <begin position="232"/>
        <end position="250"/>
    </location>
</feature>
<dbReference type="EMBL" id="AOHC02000029">
    <property type="protein sequence ID" value="EMY77868.1"/>
    <property type="molecule type" value="Genomic_DNA"/>
</dbReference>
<dbReference type="GO" id="GO:0009103">
    <property type="term" value="P:lipopolysaccharide biosynthetic process"/>
    <property type="evidence" value="ECO:0007669"/>
    <property type="project" value="TreeGrafter"/>
</dbReference>
<keyword evidence="1" id="KW-0812">Transmembrane</keyword>
<dbReference type="InterPro" id="IPR002656">
    <property type="entry name" value="Acyl_transf_3_dom"/>
</dbReference>
<evidence type="ECO:0000256" key="1">
    <source>
        <dbReference type="SAM" id="Phobius"/>
    </source>
</evidence>
<dbReference type="PANTHER" id="PTHR23028:SF53">
    <property type="entry name" value="ACYL_TRANSF_3 DOMAIN-CONTAINING PROTEIN"/>
    <property type="match status" value="1"/>
</dbReference>
<sequence>MEIVIRSLRNRIYDFLSIYILIRKNIRCNSFTGLMEQKTENKKEEILPFNGLRAFAIIVVFVYHYYFYSGYTAANKNSILEAFIEMLHHFEVNLFFILSGFLISMALWKEWSENGRIRYLDFFLKRNYRLLPVYYLFITISYWINRASYSFSQKWVATKELSVPDKLTALHVMESTDNGLRNAWGDFVFLGNYLRGPNIHTWFLSIIEQFYLIFPFFCGFVLFKRDFFTRQCILWCLYLIPGILRIYIYLNPDIFGTDYETLVFRPTHTRADSIVIGVILMDWIVNRGDYLKKYLSGRMISFLLILLPVLILVFVNLKSESIYSFFSGTVRFNLIDFVYVSILLSVILFPNTFLAKGLSVKFFAPISNLSYTIYIWHLLLSLISFGALKLLLPDLFETGLTFFVLSLLLSFLFTLGVSWLIHRYVEEPLSRLFKRIFSSSSGRH</sequence>
<keyword evidence="1" id="KW-0472">Membrane</keyword>